<proteinExistence type="predicted"/>
<organism evidence="1">
    <name type="scientific">Magallana gigas</name>
    <name type="common">Pacific oyster</name>
    <name type="synonym">Crassostrea gigas</name>
    <dbReference type="NCBI Taxonomy" id="29159"/>
    <lineage>
        <taxon>Eukaryota</taxon>
        <taxon>Metazoa</taxon>
        <taxon>Spiralia</taxon>
        <taxon>Lophotrochozoa</taxon>
        <taxon>Mollusca</taxon>
        <taxon>Bivalvia</taxon>
        <taxon>Autobranchia</taxon>
        <taxon>Pteriomorphia</taxon>
        <taxon>Ostreida</taxon>
        <taxon>Ostreoidea</taxon>
        <taxon>Ostreidae</taxon>
        <taxon>Magallana</taxon>
    </lineage>
</organism>
<dbReference type="AlphaFoldDB" id="K1PLB5"/>
<accession>K1PLB5</accession>
<dbReference type="HOGENOM" id="CLU_2814894_0_0_1"/>
<dbReference type="SUPFAM" id="SSF56436">
    <property type="entry name" value="C-type lectin-like"/>
    <property type="match status" value="1"/>
</dbReference>
<reference evidence="1" key="1">
    <citation type="journal article" date="2012" name="Nature">
        <title>The oyster genome reveals stress adaptation and complexity of shell formation.</title>
        <authorList>
            <person name="Zhang G."/>
            <person name="Fang X."/>
            <person name="Guo X."/>
            <person name="Li L."/>
            <person name="Luo R."/>
            <person name="Xu F."/>
            <person name="Yang P."/>
            <person name="Zhang L."/>
            <person name="Wang X."/>
            <person name="Qi H."/>
            <person name="Xiong Z."/>
            <person name="Que H."/>
            <person name="Xie Y."/>
            <person name="Holland P.W."/>
            <person name="Paps J."/>
            <person name="Zhu Y."/>
            <person name="Wu F."/>
            <person name="Chen Y."/>
            <person name="Wang J."/>
            <person name="Peng C."/>
            <person name="Meng J."/>
            <person name="Yang L."/>
            <person name="Liu J."/>
            <person name="Wen B."/>
            <person name="Zhang N."/>
            <person name="Huang Z."/>
            <person name="Zhu Q."/>
            <person name="Feng Y."/>
            <person name="Mount A."/>
            <person name="Hedgecock D."/>
            <person name="Xu Z."/>
            <person name="Liu Y."/>
            <person name="Domazet-Loso T."/>
            <person name="Du Y."/>
            <person name="Sun X."/>
            <person name="Zhang S."/>
            <person name="Liu B."/>
            <person name="Cheng P."/>
            <person name="Jiang X."/>
            <person name="Li J."/>
            <person name="Fan D."/>
            <person name="Wang W."/>
            <person name="Fu W."/>
            <person name="Wang T."/>
            <person name="Wang B."/>
            <person name="Zhang J."/>
            <person name="Peng Z."/>
            <person name="Li Y."/>
            <person name="Li N."/>
            <person name="Wang J."/>
            <person name="Chen M."/>
            <person name="He Y."/>
            <person name="Tan F."/>
            <person name="Song X."/>
            <person name="Zheng Q."/>
            <person name="Huang R."/>
            <person name="Yang H."/>
            <person name="Du X."/>
            <person name="Chen L."/>
            <person name="Yang M."/>
            <person name="Gaffney P.M."/>
            <person name="Wang S."/>
            <person name="Luo L."/>
            <person name="She Z."/>
            <person name="Ming Y."/>
            <person name="Huang W."/>
            <person name="Zhang S."/>
            <person name="Huang B."/>
            <person name="Zhang Y."/>
            <person name="Qu T."/>
            <person name="Ni P."/>
            <person name="Miao G."/>
            <person name="Wang J."/>
            <person name="Wang Q."/>
            <person name="Steinberg C.E."/>
            <person name="Wang H."/>
            <person name="Li N."/>
            <person name="Qian L."/>
            <person name="Zhang G."/>
            <person name="Li Y."/>
            <person name="Yang H."/>
            <person name="Liu X."/>
            <person name="Wang J."/>
            <person name="Yin Y."/>
            <person name="Wang J."/>
        </authorList>
    </citation>
    <scope>NUCLEOTIDE SEQUENCE [LARGE SCALE GENOMIC DNA]</scope>
    <source>
        <strain evidence="1">05x7-T-G4-1.051#20</strain>
    </source>
</reference>
<sequence>MGANSIELPGHWFWMKSRKIVDFDIFDKADINVTDSSCLCFDRSNMSQSRNKKCHTQMYSICERNTQ</sequence>
<dbReference type="InParanoid" id="K1PLB5"/>
<gene>
    <name evidence="1" type="ORF">CGI_10001444</name>
</gene>
<dbReference type="InterPro" id="IPR016187">
    <property type="entry name" value="CTDL_fold"/>
</dbReference>
<evidence type="ECO:0000313" key="1">
    <source>
        <dbReference type="EMBL" id="EKC17245.1"/>
    </source>
</evidence>
<protein>
    <submittedName>
        <fullName evidence="1">Uncharacterized protein</fullName>
    </submittedName>
</protein>
<dbReference type="EMBL" id="JH823192">
    <property type="protein sequence ID" value="EKC17245.1"/>
    <property type="molecule type" value="Genomic_DNA"/>
</dbReference>
<name>K1PLB5_MAGGI</name>